<dbReference type="EMBL" id="JENY01000001">
    <property type="protein sequence ID" value="EXL10442.1"/>
    <property type="molecule type" value="Genomic_DNA"/>
</dbReference>
<organism evidence="3 5">
    <name type="scientific">Aquamicrobium defluvii</name>
    <dbReference type="NCBI Taxonomy" id="69279"/>
    <lineage>
        <taxon>Bacteria</taxon>
        <taxon>Pseudomonadati</taxon>
        <taxon>Pseudomonadota</taxon>
        <taxon>Alphaproteobacteria</taxon>
        <taxon>Hyphomicrobiales</taxon>
        <taxon>Phyllobacteriaceae</taxon>
        <taxon>Aquamicrobium</taxon>
    </lineage>
</organism>
<dbReference type="PROSITE" id="PS51257">
    <property type="entry name" value="PROKAR_LIPOPROTEIN"/>
    <property type="match status" value="1"/>
</dbReference>
<dbReference type="PATRIC" id="fig|69279.3.peg.169"/>
<dbReference type="STRING" id="69279.BG36_00840"/>
<dbReference type="Proteomes" id="UP000294958">
    <property type="component" value="Unassembled WGS sequence"/>
</dbReference>
<evidence type="ECO:0000313" key="6">
    <source>
        <dbReference type="Proteomes" id="UP000294958"/>
    </source>
</evidence>
<evidence type="ECO:0000313" key="4">
    <source>
        <dbReference type="EMBL" id="TDR37241.1"/>
    </source>
</evidence>
<sequence length="68" mass="7382">MTAGRMFVTLALVAATVTVAACGRKSGLDTPYEAAVEARKEAERNKEPLPPEPQKPDNDKPFILDKLI</sequence>
<keyword evidence="2" id="KW-0732">Signal</keyword>
<protein>
    <recommendedName>
        <fullName evidence="7">Lipoprotein</fullName>
    </recommendedName>
</protein>
<feature type="compositionally biased region" description="Basic and acidic residues" evidence="1">
    <location>
        <begin position="36"/>
        <end position="68"/>
    </location>
</feature>
<dbReference type="RefSeq" id="WP_035022151.1">
    <property type="nucleotide sequence ID" value="NZ_KK073877.1"/>
</dbReference>
<evidence type="ECO:0000256" key="2">
    <source>
        <dbReference type="SAM" id="SignalP"/>
    </source>
</evidence>
<accession>A0A011U207</accession>
<evidence type="ECO:0000256" key="1">
    <source>
        <dbReference type="SAM" id="MobiDB-lite"/>
    </source>
</evidence>
<evidence type="ECO:0000313" key="3">
    <source>
        <dbReference type="EMBL" id="EXL10442.1"/>
    </source>
</evidence>
<name>A0A011U207_9HYPH</name>
<gene>
    <name evidence="3" type="ORF">BG36_00840</name>
    <name evidence="4" type="ORF">DES43_103170</name>
</gene>
<comment type="caution">
    <text evidence="3">The sequence shown here is derived from an EMBL/GenBank/DDBJ whole genome shotgun (WGS) entry which is preliminary data.</text>
</comment>
<proteinExistence type="predicted"/>
<dbReference type="EMBL" id="SNZF01000003">
    <property type="protein sequence ID" value="TDR37241.1"/>
    <property type="molecule type" value="Genomic_DNA"/>
</dbReference>
<feature type="signal peptide" evidence="2">
    <location>
        <begin position="1"/>
        <end position="20"/>
    </location>
</feature>
<feature type="chain" id="PRO_5044537331" description="Lipoprotein" evidence="2">
    <location>
        <begin position="21"/>
        <end position="68"/>
    </location>
</feature>
<evidence type="ECO:0000313" key="5">
    <source>
        <dbReference type="Proteomes" id="UP000019849"/>
    </source>
</evidence>
<reference evidence="4 6" key="2">
    <citation type="submission" date="2019-03" db="EMBL/GenBank/DDBJ databases">
        <title>Genomic Encyclopedia of Type Strains, Phase IV (KMG-IV): sequencing the most valuable type-strain genomes for metagenomic binning, comparative biology and taxonomic classification.</title>
        <authorList>
            <person name="Goeker M."/>
        </authorList>
    </citation>
    <scope>NUCLEOTIDE SEQUENCE [LARGE SCALE GENOMIC DNA]</scope>
    <source>
        <strain evidence="4 6">DSM 11603</strain>
    </source>
</reference>
<dbReference type="AlphaFoldDB" id="A0A011U207"/>
<dbReference type="HOGENOM" id="CLU_2789064_0_0_5"/>
<feature type="region of interest" description="Disordered" evidence="1">
    <location>
        <begin position="35"/>
        <end position="68"/>
    </location>
</feature>
<evidence type="ECO:0008006" key="7">
    <source>
        <dbReference type="Google" id="ProtNLM"/>
    </source>
</evidence>
<reference evidence="3 5" key="1">
    <citation type="submission" date="2014-02" db="EMBL/GenBank/DDBJ databases">
        <title>Aquamicrobium defluvii Genome sequencing.</title>
        <authorList>
            <person name="Wang X."/>
        </authorList>
    </citation>
    <scope>NUCLEOTIDE SEQUENCE [LARGE SCALE GENOMIC DNA]</scope>
    <source>
        <strain evidence="3 5">W13Z1</strain>
    </source>
</reference>
<dbReference type="eggNOG" id="ENOG5031WSH">
    <property type="taxonomic scope" value="Bacteria"/>
</dbReference>
<dbReference type="Proteomes" id="UP000019849">
    <property type="component" value="Unassembled WGS sequence"/>
</dbReference>
<keyword evidence="6" id="KW-1185">Reference proteome</keyword>